<dbReference type="GO" id="GO:0047617">
    <property type="term" value="F:fatty acyl-CoA hydrolase activity"/>
    <property type="evidence" value="ECO:0007669"/>
    <property type="project" value="TreeGrafter"/>
</dbReference>
<dbReference type="OrthoDB" id="760345at2"/>
<dbReference type="EMBL" id="FQWQ01000001">
    <property type="protein sequence ID" value="SHG98458.1"/>
    <property type="molecule type" value="Genomic_DNA"/>
</dbReference>
<reference evidence="1 2" key="1">
    <citation type="submission" date="2016-11" db="EMBL/GenBank/DDBJ databases">
        <authorList>
            <person name="Jaros S."/>
            <person name="Januszkiewicz K."/>
            <person name="Wedrychowicz H."/>
        </authorList>
    </citation>
    <scope>NUCLEOTIDE SEQUENCE [LARGE SCALE GENOMIC DNA]</scope>
    <source>
        <strain evidence="1 2">DSM 24574</strain>
    </source>
</reference>
<sequence length="149" mass="17405">MSAKYVKTIQIRWADIDANRHLRHSAYYDYGATLRMMILSENGLTTEKLEQLQIGPVLFREEAIFRREIRLEDVITVDVELLKATPDYSRWSIRHNFLKADGSLAAVINIDAAWIDMVKRKLTVPDEFIQNIFANFPKPDDFEFIVKKT</sequence>
<evidence type="ECO:0000313" key="1">
    <source>
        <dbReference type="EMBL" id="SHG98458.1"/>
    </source>
</evidence>
<dbReference type="PANTHER" id="PTHR31793">
    <property type="entry name" value="4-HYDROXYBENZOYL-COA THIOESTERASE FAMILY MEMBER"/>
    <property type="match status" value="1"/>
</dbReference>
<dbReference type="Gene3D" id="3.10.129.10">
    <property type="entry name" value="Hotdog Thioesterase"/>
    <property type="match status" value="1"/>
</dbReference>
<keyword evidence="2" id="KW-1185">Reference proteome</keyword>
<dbReference type="AlphaFoldDB" id="A0A1M5P9K5"/>
<dbReference type="CDD" id="cd00586">
    <property type="entry name" value="4HBT"/>
    <property type="match status" value="1"/>
</dbReference>
<dbReference type="InterPro" id="IPR050563">
    <property type="entry name" value="4-hydroxybenzoyl-CoA_TE"/>
</dbReference>
<gene>
    <name evidence="1" type="ORF">SAMN04488109_2753</name>
</gene>
<proteinExistence type="predicted"/>
<evidence type="ECO:0000313" key="2">
    <source>
        <dbReference type="Proteomes" id="UP000184212"/>
    </source>
</evidence>
<dbReference type="RefSeq" id="WP_073134491.1">
    <property type="nucleotide sequence ID" value="NZ_FQWQ01000001.1"/>
</dbReference>
<dbReference type="InterPro" id="IPR029069">
    <property type="entry name" value="HotDog_dom_sf"/>
</dbReference>
<dbReference type="Proteomes" id="UP000184212">
    <property type="component" value="Unassembled WGS sequence"/>
</dbReference>
<organism evidence="1 2">
    <name type="scientific">Chryseolinea serpens</name>
    <dbReference type="NCBI Taxonomy" id="947013"/>
    <lineage>
        <taxon>Bacteria</taxon>
        <taxon>Pseudomonadati</taxon>
        <taxon>Bacteroidota</taxon>
        <taxon>Cytophagia</taxon>
        <taxon>Cytophagales</taxon>
        <taxon>Fulvivirgaceae</taxon>
        <taxon>Chryseolinea</taxon>
    </lineage>
</organism>
<dbReference type="Pfam" id="PF13279">
    <property type="entry name" value="4HBT_2"/>
    <property type="match status" value="1"/>
</dbReference>
<accession>A0A1M5P9K5</accession>
<protein>
    <submittedName>
        <fullName evidence="1">Acyl-CoA thioester hydrolase</fullName>
    </submittedName>
</protein>
<dbReference type="STRING" id="947013.SAMN04488109_2753"/>
<dbReference type="PANTHER" id="PTHR31793:SF24">
    <property type="entry name" value="LONG-CHAIN ACYL-COA THIOESTERASE FADM"/>
    <property type="match status" value="1"/>
</dbReference>
<keyword evidence="1" id="KW-0378">Hydrolase</keyword>
<dbReference type="SUPFAM" id="SSF54637">
    <property type="entry name" value="Thioesterase/thiol ester dehydrase-isomerase"/>
    <property type="match status" value="1"/>
</dbReference>
<name>A0A1M5P9K5_9BACT</name>